<accession>A0ABS3YAS1</accession>
<keyword evidence="3" id="KW-0804">Transcription</keyword>
<evidence type="ECO:0000313" key="5">
    <source>
        <dbReference type="EMBL" id="MBO9151741.1"/>
    </source>
</evidence>
<feature type="domain" description="HTH araC/xylS-type" evidence="4">
    <location>
        <begin position="199"/>
        <end position="305"/>
    </location>
</feature>
<keyword evidence="2" id="KW-0238">DNA-binding</keyword>
<dbReference type="Pfam" id="PF12833">
    <property type="entry name" value="HTH_18"/>
    <property type="match status" value="1"/>
</dbReference>
<dbReference type="RefSeq" id="WP_209144231.1">
    <property type="nucleotide sequence ID" value="NZ_JAGHKP010000001.1"/>
</dbReference>
<dbReference type="SMART" id="SM00342">
    <property type="entry name" value="HTH_ARAC"/>
    <property type="match status" value="1"/>
</dbReference>
<comment type="caution">
    <text evidence="5">The sequence shown here is derived from an EMBL/GenBank/DDBJ whole genome shotgun (WGS) entry which is preliminary data.</text>
</comment>
<protein>
    <submittedName>
        <fullName evidence="5">AraC family transcriptional regulator</fullName>
    </submittedName>
</protein>
<dbReference type="PANTHER" id="PTHR43280">
    <property type="entry name" value="ARAC-FAMILY TRANSCRIPTIONAL REGULATOR"/>
    <property type="match status" value="1"/>
</dbReference>
<proteinExistence type="predicted"/>
<evidence type="ECO:0000256" key="2">
    <source>
        <dbReference type="ARBA" id="ARBA00023125"/>
    </source>
</evidence>
<dbReference type="SUPFAM" id="SSF51215">
    <property type="entry name" value="Regulatory protein AraC"/>
    <property type="match status" value="1"/>
</dbReference>
<name>A0ABS3YAS1_9BACT</name>
<organism evidence="5 6">
    <name type="scientific">Chitinophaga chungangae</name>
    <dbReference type="NCBI Taxonomy" id="2821488"/>
    <lineage>
        <taxon>Bacteria</taxon>
        <taxon>Pseudomonadati</taxon>
        <taxon>Bacteroidota</taxon>
        <taxon>Chitinophagia</taxon>
        <taxon>Chitinophagales</taxon>
        <taxon>Chitinophagaceae</taxon>
        <taxon>Chitinophaga</taxon>
    </lineage>
</organism>
<dbReference type="Gene3D" id="1.10.10.60">
    <property type="entry name" value="Homeodomain-like"/>
    <property type="match status" value="1"/>
</dbReference>
<keyword evidence="6" id="KW-1185">Reference proteome</keyword>
<evidence type="ECO:0000256" key="3">
    <source>
        <dbReference type="ARBA" id="ARBA00023163"/>
    </source>
</evidence>
<evidence type="ECO:0000313" key="6">
    <source>
        <dbReference type="Proteomes" id="UP000679126"/>
    </source>
</evidence>
<dbReference type="InterPro" id="IPR003313">
    <property type="entry name" value="AraC-bd"/>
</dbReference>
<dbReference type="PANTHER" id="PTHR43280:SF32">
    <property type="entry name" value="TRANSCRIPTIONAL REGULATORY PROTEIN"/>
    <property type="match status" value="1"/>
</dbReference>
<sequence>MKKEKIKVFDTLFDQYQHMGVTPEFHGKESNFTIFRLQEVFRELPFSAETSRLNFFVFNFTKNGQGMYHIDDEQYAIRPGCFYFTNPGHYRSYTWTAIEDVTLITFSEAFLKQYVHPHIFDQFPFLLAENFPVRNMTEEAFAEFERIYTQIHKEYVSQSLYRNELIGHLFVVLLLKVKEYFWEDYNPINEGNRSSQIVKRFRRLLDGHYRDVSSGKAETVLHIQDYADDQNLHPNYLSTVIKTKTGKSIGTWIMEKNMAEAKSLLRHTELSIKEIAYRLGFNDPAHFSGYFKKNAGVTALAYRKGN</sequence>
<dbReference type="InterPro" id="IPR018060">
    <property type="entry name" value="HTH_AraC"/>
</dbReference>
<dbReference type="InterPro" id="IPR009057">
    <property type="entry name" value="Homeodomain-like_sf"/>
</dbReference>
<gene>
    <name evidence="5" type="ORF">J7I43_05945</name>
</gene>
<keyword evidence="1" id="KW-0805">Transcription regulation</keyword>
<dbReference type="Pfam" id="PF02311">
    <property type="entry name" value="AraC_binding"/>
    <property type="match status" value="1"/>
</dbReference>
<dbReference type="PROSITE" id="PS01124">
    <property type="entry name" value="HTH_ARAC_FAMILY_2"/>
    <property type="match status" value="1"/>
</dbReference>
<reference evidence="6" key="1">
    <citation type="submission" date="2021-03" db="EMBL/GenBank/DDBJ databases">
        <title>Assistant Professor.</title>
        <authorList>
            <person name="Huq M.A."/>
        </authorList>
    </citation>
    <scope>NUCLEOTIDE SEQUENCE [LARGE SCALE GENOMIC DNA]</scope>
    <source>
        <strain evidence="6">MAH-28</strain>
    </source>
</reference>
<dbReference type="SUPFAM" id="SSF46689">
    <property type="entry name" value="Homeodomain-like"/>
    <property type="match status" value="1"/>
</dbReference>
<evidence type="ECO:0000259" key="4">
    <source>
        <dbReference type="PROSITE" id="PS01124"/>
    </source>
</evidence>
<dbReference type="InterPro" id="IPR037923">
    <property type="entry name" value="HTH-like"/>
</dbReference>
<dbReference type="EMBL" id="JAGHKP010000001">
    <property type="protein sequence ID" value="MBO9151741.1"/>
    <property type="molecule type" value="Genomic_DNA"/>
</dbReference>
<evidence type="ECO:0000256" key="1">
    <source>
        <dbReference type="ARBA" id="ARBA00023015"/>
    </source>
</evidence>
<dbReference type="Proteomes" id="UP000679126">
    <property type="component" value="Unassembled WGS sequence"/>
</dbReference>